<evidence type="ECO:0000256" key="6">
    <source>
        <dbReference type="ARBA" id="ARBA00023128"/>
    </source>
</evidence>
<feature type="region of interest" description="Disordered" evidence="8">
    <location>
        <begin position="392"/>
        <end position="413"/>
    </location>
</feature>
<organism evidence="11 12">
    <name type="scientific">Pseudopithomyces chartarum</name>
    <dbReference type="NCBI Taxonomy" id="1892770"/>
    <lineage>
        <taxon>Eukaryota</taxon>
        <taxon>Fungi</taxon>
        <taxon>Dikarya</taxon>
        <taxon>Ascomycota</taxon>
        <taxon>Pezizomycotina</taxon>
        <taxon>Dothideomycetes</taxon>
        <taxon>Pleosporomycetidae</taxon>
        <taxon>Pleosporales</taxon>
        <taxon>Massarineae</taxon>
        <taxon>Didymosphaeriaceae</taxon>
        <taxon>Pseudopithomyces</taxon>
    </lineage>
</organism>
<dbReference type="GO" id="GO:0005759">
    <property type="term" value="C:mitochondrial matrix"/>
    <property type="evidence" value="ECO:0007669"/>
    <property type="project" value="UniProtKB-SubCell"/>
</dbReference>
<dbReference type="SUPFAM" id="SSF69012">
    <property type="entry name" value="alpha-ketoacid dehydrogenase kinase, N-terminal domain"/>
    <property type="match status" value="1"/>
</dbReference>
<dbReference type="Proteomes" id="UP001280581">
    <property type="component" value="Unassembled WGS sequence"/>
</dbReference>
<dbReference type="InterPro" id="IPR036890">
    <property type="entry name" value="HATPase_C_sf"/>
</dbReference>
<dbReference type="InterPro" id="IPR036784">
    <property type="entry name" value="AK/P_DHK_N_sf"/>
</dbReference>
<evidence type="ECO:0000256" key="3">
    <source>
        <dbReference type="ARBA" id="ARBA00022741"/>
    </source>
</evidence>
<evidence type="ECO:0000256" key="2">
    <source>
        <dbReference type="ARBA" id="ARBA00022679"/>
    </source>
</evidence>
<dbReference type="InterPro" id="IPR018955">
    <property type="entry name" value="BCDHK/PDK_N"/>
</dbReference>
<dbReference type="InterPro" id="IPR039028">
    <property type="entry name" value="BCKD/PDK"/>
</dbReference>
<dbReference type="Pfam" id="PF10436">
    <property type="entry name" value="BCDHK_Adom3"/>
    <property type="match status" value="1"/>
</dbReference>
<keyword evidence="12" id="KW-1185">Reference proteome</keyword>
<dbReference type="GO" id="GO:0004740">
    <property type="term" value="F:pyruvate dehydrogenase (acetyl-transferring) kinase activity"/>
    <property type="evidence" value="ECO:0007669"/>
    <property type="project" value="TreeGrafter"/>
</dbReference>
<evidence type="ECO:0000256" key="5">
    <source>
        <dbReference type="ARBA" id="ARBA00022840"/>
    </source>
</evidence>
<dbReference type="Gene3D" id="1.20.140.20">
    <property type="entry name" value="Alpha-ketoacid/pyruvate dehydrogenase kinase, N-terminal domain"/>
    <property type="match status" value="1"/>
</dbReference>
<dbReference type="EC" id="2.7.11.-" evidence="7"/>
<keyword evidence="5 7" id="KW-0067">ATP-binding</keyword>
<keyword evidence="2 7" id="KW-0808">Transferase</keyword>
<dbReference type="PANTHER" id="PTHR11947:SF25">
    <property type="entry name" value="[PYRUVATE DEHYDROGENASE (ACETYL-TRANSFERRING)] KINASE 2, MITOCHONDRIAL"/>
    <property type="match status" value="1"/>
</dbReference>
<evidence type="ECO:0000259" key="9">
    <source>
        <dbReference type="Pfam" id="PF02518"/>
    </source>
</evidence>
<keyword evidence="3 7" id="KW-0547">Nucleotide-binding</keyword>
<dbReference type="GO" id="GO:0005524">
    <property type="term" value="F:ATP binding"/>
    <property type="evidence" value="ECO:0007669"/>
    <property type="project" value="UniProtKB-UniRule"/>
</dbReference>
<keyword evidence="4 7" id="KW-0418">Kinase</keyword>
<dbReference type="AlphaFoldDB" id="A0AAN6LMB5"/>
<name>A0AAN6LMB5_9PLEO</name>
<evidence type="ECO:0000256" key="8">
    <source>
        <dbReference type="SAM" id="MobiDB-lite"/>
    </source>
</evidence>
<evidence type="ECO:0000256" key="4">
    <source>
        <dbReference type="ARBA" id="ARBA00022777"/>
    </source>
</evidence>
<feature type="region of interest" description="Disordered" evidence="8">
    <location>
        <begin position="837"/>
        <end position="884"/>
    </location>
</feature>
<dbReference type="InterPro" id="IPR003594">
    <property type="entry name" value="HATPase_dom"/>
</dbReference>
<feature type="region of interest" description="Disordered" evidence="8">
    <location>
        <begin position="897"/>
        <end position="928"/>
    </location>
</feature>
<dbReference type="GO" id="GO:0010906">
    <property type="term" value="P:regulation of glucose metabolic process"/>
    <property type="evidence" value="ECO:0007669"/>
    <property type="project" value="TreeGrafter"/>
</dbReference>
<evidence type="ECO:0000256" key="7">
    <source>
        <dbReference type="RuleBase" id="RU366032"/>
    </source>
</evidence>
<proteinExistence type="inferred from homology"/>
<keyword evidence="6 7" id="KW-0496">Mitochondrion</keyword>
<dbReference type="Pfam" id="PF02518">
    <property type="entry name" value="HATPase_c"/>
    <property type="match status" value="1"/>
</dbReference>
<reference evidence="11 12" key="1">
    <citation type="submission" date="2021-02" db="EMBL/GenBank/DDBJ databases">
        <title>Genome assembly of Pseudopithomyces chartarum.</title>
        <authorList>
            <person name="Jauregui R."/>
            <person name="Singh J."/>
            <person name="Voisey C."/>
        </authorList>
    </citation>
    <scope>NUCLEOTIDE SEQUENCE [LARGE SCALE GENOMIC DNA]</scope>
    <source>
        <strain evidence="11 12">AGR01</strain>
    </source>
</reference>
<accession>A0AAN6LMB5</accession>
<evidence type="ECO:0000256" key="1">
    <source>
        <dbReference type="ARBA" id="ARBA00006155"/>
    </source>
</evidence>
<comment type="similarity">
    <text evidence="1 7">Belongs to the PDK/BCKDK protein kinase family.</text>
</comment>
<comment type="caution">
    <text evidence="11">The sequence shown here is derived from an EMBL/GenBank/DDBJ whole genome shotgun (WGS) entry which is preliminary data.</text>
</comment>
<dbReference type="EMBL" id="WVTA01000017">
    <property type="protein sequence ID" value="KAK3200949.1"/>
    <property type="molecule type" value="Genomic_DNA"/>
</dbReference>
<gene>
    <name evidence="11" type="ORF">GRF29_213g492906</name>
</gene>
<sequence length="989" mass="111486">MASVQSPAPDALWSPHHFSHRAARAMTARRVALSAPSAPCARLARAPARFLPALIPQRAAHAAAVAPAWRPSSALDEWVQREARPISLRRLTFFGRTLTESRLLDGANYCRSELPIRIAHRLRDIQTLPYVVVANPHLAHVYELYLTAFERFRRVPVIRSLDDNENYCKVLKETLTEHATVIPRLALGVLEVRGLMRPEETDKFMNTMLRSRISRRVIAEQHLALTDTFNSPWHFPHIQPEHDAHNDTVGEIFLKCNAKEIVERCGKTTQELIKAAYGSHVQIPEIRIEGHLDATFPYIQSHLEYIIGELIRNSIQAVIAQKKYSDTTPPPIEVLICETSQHVIIRISDQGGGIPNEVLPHLWSFSKGPRYQKRLQNLARVPKLLGTLQELKIPEDQPNEVDKHGGSSLSSLTSRPPDLRLGIGLPMSRVYAEYWAGSLEIHSLEGFGVDAFLQISKLGNKDERGNRDRLRQPFPTSSAEYNSNIYPHALLPSCTSKPSILFSGILVPAHPYRPNGIAMASTGVQSTHAHPPMPPVPPVPPTLPTPYGTPELHSSSRLRMSRLYYKRFFGKGLHLKGLQSETRTTAACIFCPDVRRPCFNDDYPVSHSEVISCWKGLDLKQADEIFIWERAFQKALEAQVSNHIPELVTAVTTTNDGTSTLVHDIDINSEELVQMMIEFYFSSRSDVQCMSTCSMYDGDLPSFAYNFLRTRDCFVYTSPRTRIQVRLTFSLPSASVIGEVVWHVPAIDFDDFPDTRATNNSDDLWPTYGNRCGFVVFPGYMIYQIDDDVSNPQENRSERDRGCGQVQRHQSEQFDHMERNIFAEAWISEQLDGMDHLSANHDSPSTSSLRLCKDSSPQPEWAQVGAHTPSTESLRAAPTSHKNDSVEIILDNTWARREDSVMGDSDDDEASSSKKMPNALDDDPRDNQETICRNYDEFLGKTQRRSRMCTDEAHEAKEYENIFLEGRSSGCASRMSECYSSTSGRMSLD</sequence>
<comment type="subcellular location">
    <subcellularLocation>
        <location evidence="7">Mitochondrion matrix</location>
    </subcellularLocation>
</comment>
<feature type="region of interest" description="Disordered" evidence="8">
    <location>
        <begin position="790"/>
        <end position="810"/>
    </location>
</feature>
<evidence type="ECO:0000313" key="12">
    <source>
        <dbReference type="Proteomes" id="UP001280581"/>
    </source>
</evidence>
<feature type="compositionally biased region" description="Polar residues" evidence="8">
    <location>
        <begin position="840"/>
        <end position="849"/>
    </location>
</feature>
<feature type="domain" description="Histidine kinase/HSP90-like ATPase" evidence="9">
    <location>
        <begin position="300"/>
        <end position="446"/>
    </location>
</feature>
<feature type="compositionally biased region" description="Basic and acidic residues" evidence="8">
    <location>
        <begin position="392"/>
        <end position="405"/>
    </location>
</feature>
<dbReference type="SUPFAM" id="SSF55874">
    <property type="entry name" value="ATPase domain of HSP90 chaperone/DNA topoisomerase II/histidine kinase"/>
    <property type="match status" value="1"/>
</dbReference>
<dbReference type="PANTHER" id="PTHR11947">
    <property type="entry name" value="PYRUVATE DEHYDROGENASE KINASE"/>
    <property type="match status" value="1"/>
</dbReference>
<protein>
    <recommendedName>
        <fullName evidence="7">Protein-serine/threonine kinase</fullName>
        <ecNumber evidence="7">2.7.11.-</ecNumber>
    </recommendedName>
</protein>
<dbReference type="Gene3D" id="3.30.565.10">
    <property type="entry name" value="Histidine kinase-like ATPase, C-terminal domain"/>
    <property type="match status" value="1"/>
</dbReference>
<feature type="domain" description="Branched-chain alpha-ketoacid dehydrogenase kinase/Pyruvate dehydrogenase kinase N-terminal" evidence="10">
    <location>
        <begin position="85"/>
        <end position="252"/>
    </location>
</feature>
<evidence type="ECO:0000259" key="10">
    <source>
        <dbReference type="Pfam" id="PF10436"/>
    </source>
</evidence>
<evidence type="ECO:0000313" key="11">
    <source>
        <dbReference type="EMBL" id="KAK3200949.1"/>
    </source>
</evidence>